<name>A0A840UCR4_9GAMM</name>
<dbReference type="Pfam" id="PF18864">
    <property type="entry name" value="AbiTii"/>
    <property type="match status" value="1"/>
</dbReference>
<protein>
    <recommendedName>
        <fullName evidence="1">AbiTii domain-containing protein</fullName>
    </recommendedName>
</protein>
<dbReference type="EMBL" id="JACHFE010000006">
    <property type="protein sequence ID" value="MBB5321993.1"/>
    <property type="molecule type" value="Genomic_DNA"/>
</dbReference>
<reference evidence="2 3" key="1">
    <citation type="submission" date="2020-08" db="EMBL/GenBank/DDBJ databases">
        <title>Genomic Encyclopedia of Type Strains, Phase IV (KMG-IV): sequencing the most valuable type-strain genomes for metagenomic binning, comparative biology and taxonomic classification.</title>
        <authorList>
            <person name="Goeker M."/>
        </authorList>
    </citation>
    <scope>NUCLEOTIDE SEQUENCE [LARGE SCALE GENOMIC DNA]</scope>
    <source>
        <strain evidence="2 3">DSM 22359</strain>
    </source>
</reference>
<organism evidence="2 3">
    <name type="scientific">Marinobacter oulmenensis</name>
    <dbReference type="NCBI Taxonomy" id="643747"/>
    <lineage>
        <taxon>Bacteria</taxon>
        <taxon>Pseudomonadati</taxon>
        <taxon>Pseudomonadota</taxon>
        <taxon>Gammaproteobacteria</taxon>
        <taxon>Pseudomonadales</taxon>
        <taxon>Marinobacteraceae</taxon>
        <taxon>Marinobacter</taxon>
    </lineage>
</organism>
<comment type="caution">
    <text evidence="2">The sequence shown here is derived from an EMBL/GenBank/DDBJ whole genome shotgun (WGS) entry which is preliminary data.</text>
</comment>
<evidence type="ECO:0000259" key="1">
    <source>
        <dbReference type="Pfam" id="PF18864"/>
    </source>
</evidence>
<accession>A0A840UCR4</accession>
<dbReference type="Proteomes" id="UP000591735">
    <property type="component" value="Unassembled WGS sequence"/>
</dbReference>
<dbReference type="RefSeq" id="WP_183704636.1">
    <property type="nucleotide sequence ID" value="NZ_JACHFE010000006.1"/>
</dbReference>
<dbReference type="InterPro" id="IPR041304">
    <property type="entry name" value="AbiTii"/>
</dbReference>
<gene>
    <name evidence="2" type="ORF">HNR38_002488</name>
</gene>
<evidence type="ECO:0000313" key="3">
    <source>
        <dbReference type="Proteomes" id="UP000591735"/>
    </source>
</evidence>
<dbReference type="AlphaFoldDB" id="A0A840UCR4"/>
<keyword evidence="3" id="KW-1185">Reference proteome</keyword>
<sequence>MSTSVEHLQQRTLDATELLGDLIPSAITLATMLRHRTMATWLRQEYEGYADHQQAPPYRRELPGHIVAKSPQYGWIPAPVEEHQTEQFGRLDLLDPVRELEHTCLNCKKGNGSRILLAREDLATLQKQINLSADLAINISRDVYCQLLRTVRGGLHLWLEALVAAGLEGEHNQFSRDEKAQVAHLDTPQDFWRRAMAERDSLPVPDVRELGLLERMFGRAG</sequence>
<proteinExistence type="predicted"/>
<feature type="domain" description="AbiTii" evidence="1">
    <location>
        <begin position="5"/>
        <end position="183"/>
    </location>
</feature>
<evidence type="ECO:0000313" key="2">
    <source>
        <dbReference type="EMBL" id="MBB5321993.1"/>
    </source>
</evidence>